<evidence type="ECO:0000313" key="2">
    <source>
        <dbReference type="Proteomes" id="UP000799778"/>
    </source>
</evidence>
<organism evidence="1 2">
    <name type="scientific">Aaosphaeria arxii CBS 175.79</name>
    <dbReference type="NCBI Taxonomy" id="1450172"/>
    <lineage>
        <taxon>Eukaryota</taxon>
        <taxon>Fungi</taxon>
        <taxon>Dikarya</taxon>
        <taxon>Ascomycota</taxon>
        <taxon>Pezizomycotina</taxon>
        <taxon>Dothideomycetes</taxon>
        <taxon>Pleosporomycetidae</taxon>
        <taxon>Pleosporales</taxon>
        <taxon>Pleosporales incertae sedis</taxon>
        <taxon>Aaosphaeria</taxon>
    </lineage>
</organism>
<dbReference type="EMBL" id="ML978073">
    <property type="protein sequence ID" value="KAF2011819.1"/>
    <property type="molecule type" value="Genomic_DNA"/>
</dbReference>
<dbReference type="Proteomes" id="UP000799778">
    <property type="component" value="Unassembled WGS sequence"/>
</dbReference>
<reference evidence="1" key="1">
    <citation type="journal article" date="2020" name="Stud. Mycol.">
        <title>101 Dothideomycetes genomes: a test case for predicting lifestyles and emergence of pathogens.</title>
        <authorList>
            <person name="Haridas S."/>
            <person name="Albert R."/>
            <person name="Binder M."/>
            <person name="Bloem J."/>
            <person name="Labutti K."/>
            <person name="Salamov A."/>
            <person name="Andreopoulos B."/>
            <person name="Baker S."/>
            <person name="Barry K."/>
            <person name="Bills G."/>
            <person name="Bluhm B."/>
            <person name="Cannon C."/>
            <person name="Castanera R."/>
            <person name="Culley D."/>
            <person name="Daum C."/>
            <person name="Ezra D."/>
            <person name="Gonzalez J."/>
            <person name="Henrissat B."/>
            <person name="Kuo A."/>
            <person name="Liang C."/>
            <person name="Lipzen A."/>
            <person name="Lutzoni F."/>
            <person name="Magnuson J."/>
            <person name="Mondo S."/>
            <person name="Nolan M."/>
            <person name="Ohm R."/>
            <person name="Pangilinan J."/>
            <person name="Park H.-J."/>
            <person name="Ramirez L."/>
            <person name="Alfaro M."/>
            <person name="Sun H."/>
            <person name="Tritt A."/>
            <person name="Yoshinaga Y."/>
            <person name="Zwiers L.-H."/>
            <person name="Turgeon B."/>
            <person name="Goodwin S."/>
            <person name="Spatafora J."/>
            <person name="Crous P."/>
            <person name="Grigoriev I."/>
        </authorList>
    </citation>
    <scope>NUCLEOTIDE SEQUENCE</scope>
    <source>
        <strain evidence="1">CBS 175.79</strain>
    </source>
</reference>
<dbReference type="RefSeq" id="XP_033380158.1">
    <property type="nucleotide sequence ID" value="XM_033533373.1"/>
</dbReference>
<dbReference type="PANTHER" id="PTHR41677:SF1">
    <property type="entry name" value="FE2OG DIOXYGENASE DOMAIN-CONTAINING PROTEIN"/>
    <property type="match status" value="1"/>
</dbReference>
<evidence type="ECO:0000313" key="1">
    <source>
        <dbReference type="EMBL" id="KAF2011819.1"/>
    </source>
</evidence>
<gene>
    <name evidence="1" type="ORF">BU24DRAFT_485106</name>
</gene>
<name>A0A6A5XG35_9PLEO</name>
<keyword evidence="2" id="KW-1185">Reference proteome</keyword>
<dbReference type="GeneID" id="54290770"/>
<dbReference type="OrthoDB" id="10256055at2759"/>
<dbReference type="PANTHER" id="PTHR41677">
    <property type="entry name" value="YALI0B19030P"/>
    <property type="match status" value="1"/>
</dbReference>
<accession>A0A6A5XG35</accession>
<proteinExistence type="predicted"/>
<dbReference type="AlphaFoldDB" id="A0A6A5XG35"/>
<protein>
    <recommendedName>
        <fullName evidence="3">Fe2OG dioxygenase domain-containing protein</fullName>
    </recommendedName>
</protein>
<sequence length="343" mass="37894">MSPIAASDLKAPPAITHNSSVQVVRSTNALPANLLNAARSTLTESFDAEKHVCFEAPGKIYKMEELGFPGRGISETAVSAPFPLFSQSAVAQMRKEVFSQRVLDECRFSSGFVKDTVRGMMPSRAPFTYDAWKSTEVLAAVSAVAGVDLVPVMDMEISAINISVNPTTVTDAEKAASNDRSAFAWHYDSYPFVCVTMLSDCTDMQGGETAVKTASGDIMKVRGPAMGTAVIMQGRYLNHAALKAFGGKERISQITSLRPRFPLAKDESVLTGVRPISNTSDLYTQWTQYRLENLEERIREKLKSERTRESFNRPFDLVATRSWFEENIAYFQATLKELQEVQS</sequence>
<evidence type="ECO:0008006" key="3">
    <source>
        <dbReference type="Google" id="ProtNLM"/>
    </source>
</evidence>